<reference evidence="1 2" key="2">
    <citation type="journal article" date="2017" name="Front. Plant Sci.">
        <title>Gene Classification and Mining of Molecular Markers Useful in Red Clover (Trifolium pratense) Breeding.</title>
        <authorList>
            <person name="Istvanek J."/>
            <person name="Dluhosova J."/>
            <person name="Dluhos P."/>
            <person name="Patkova L."/>
            <person name="Nedelnik J."/>
            <person name="Repkova J."/>
        </authorList>
    </citation>
    <scope>NUCLEOTIDE SEQUENCE [LARGE SCALE GENOMIC DNA]</scope>
    <source>
        <strain evidence="2">cv. Tatra</strain>
        <tissue evidence="1">Young leaves</tissue>
    </source>
</reference>
<reference evidence="1 2" key="1">
    <citation type="journal article" date="2014" name="Am. J. Bot.">
        <title>Genome assembly and annotation for red clover (Trifolium pratense; Fabaceae).</title>
        <authorList>
            <person name="Istvanek J."/>
            <person name="Jaros M."/>
            <person name="Krenek A."/>
            <person name="Repkova J."/>
        </authorList>
    </citation>
    <scope>NUCLEOTIDE SEQUENCE [LARGE SCALE GENOMIC DNA]</scope>
    <source>
        <strain evidence="2">cv. Tatra</strain>
        <tissue evidence="1">Young leaves</tissue>
    </source>
</reference>
<evidence type="ECO:0000313" key="2">
    <source>
        <dbReference type="Proteomes" id="UP000236291"/>
    </source>
</evidence>
<protein>
    <submittedName>
        <fullName evidence="1">Uncharacterized protein</fullName>
    </submittedName>
</protein>
<dbReference type="EMBL" id="ASHM01054400">
    <property type="protein sequence ID" value="PNX87659.1"/>
    <property type="molecule type" value="Genomic_DNA"/>
</dbReference>
<comment type="caution">
    <text evidence="1">The sequence shown here is derived from an EMBL/GenBank/DDBJ whole genome shotgun (WGS) entry which is preliminary data.</text>
</comment>
<gene>
    <name evidence="1" type="ORF">L195_g043752</name>
</gene>
<sequence>AALMEANGFQVLKSLILVLKNGRWRKKTMHHGRGNFGAAVVKDSICVIGGNSNDDYPAMSDAVENYKEGKEWKEVYTSPYLRRVQMAAIACSHQY</sequence>
<organism evidence="1 2">
    <name type="scientific">Trifolium pratense</name>
    <name type="common">Red clover</name>
    <dbReference type="NCBI Taxonomy" id="57577"/>
    <lineage>
        <taxon>Eukaryota</taxon>
        <taxon>Viridiplantae</taxon>
        <taxon>Streptophyta</taxon>
        <taxon>Embryophyta</taxon>
        <taxon>Tracheophyta</taxon>
        <taxon>Spermatophyta</taxon>
        <taxon>Magnoliopsida</taxon>
        <taxon>eudicotyledons</taxon>
        <taxon>Gunneridae</taxon>
        <taxon>Pentapetalae</taxon>
        <taxon>rosids</taxon>
        <taxon>fabids</taxon>
        <taxon>Fabales</taxon>
        <taxon>Fabaceae</taxon>
        <taxon>Papilionoideae</taxon>
        <taxon>50 kb inversion clade</taxon>
        <taxon>NPAAA clade</taxon>
        <taxon>Hologalegina</taxon>
        <taxon>IRL clade</taxon>
        <taxon>Trifolieae</taxon>
        <taxon>Trifolium</taxon>
    </lineage>
</organism>
<name>A0A2K3MA67_TRIPR</name>
<dbReference type="AlphaFoldDB" id="A0A2K3MA67"/>
<dbReference type="Proteomes" id="UP000236291">
    <property type="component" value="Unassembled WGS sequence"/>
</dbReference>
<proteinExistence type="predicted"/>
<accession>A0A2K3MA67</accession>
<feature type="non-terminal residue" evidence="1">
    <location>
        <position position="1"/>
    </location>
</feature>
<dbReference type="InterPro" id="IPR015915">
    <property type="entry name" value="Kelch-typ_b-propeller"/>
</dbReference>
<dbReference type="Gene3D" id="2.120.10.80">
    <property type="entry name" value="Kelch-type beta propeller"/>
    <property type="match status" value="1"/>
</dbReference>
<dbReference type="SUPFAM" id="SSF117281">
    <property type="entry name" value="Kelch motif"/>
    <property type="match status" value="1"/>
</dbReference>
<evidence type="ECO:0000313" key="1">
    <source>
        <dbReference type="EMBL" id="PNX87659.1"/>
    </source>
</evidence>